<keyword evidence="3" id="KW-1185">Reference proteome</keyword>
<dbReference type="InterPro" id="IPR045518">
    <property type="entry name" value="2EXR"/>
</dbReference>
<dbReference type="OrthoDB" id="3555024at2759"/>
<dbReference type="AlphaFoldDB" id="A0A9X0AK63"/>
<gene>
    <name evidence="2" type="ORF">OCU04_006641</name>
</gene>
<dbReference type="Proteomes" id="UP001152300">
    <property type="component" value="Unassembled WGS sequence"/>
</dbReference>
<accession>A0A9X0AK63</accession>
<feature type="domain" description="2EXR" evidence="1">
    <location>
        <begin position="16"/>
        <end position="85"/>
    </location>
</feature>
<organism evidence="2 3">
    <name type="scientific">Sclerotinia nivalis</name>
    <dbReference type="NCBI Taxonomy" id="352851"/>
    <lineage>
        <taxon>Eukaryota</taxon>
        <taxon>Fungi</taxon>
        <taxon>Dikarya</taxon>
        <taxon>Ascomycota</taxon>
        <taxon>Pezizomycotina</taxon>
        <taxon>Leotiomycetes</taxon>
        <taxon>Helotiales</taxon>
        <taxon>Sclerotiniaceae</taxon>
        <taxon>Sclerotinia</taxon>
    </lineage>
</organism>
<reference evidence="2" key="1">
    <citation type="submission" date="2022-11" db="EMBL/GenBank/DDBJ databases">
        <title>Genome Resource of Sclerotinia nivalis Strain SnTB1, a Plant Pathogen Isolated from American Ginseng.</title>
        <authorList>
            <person name="Fan S."/>
        </authorList>
    </citation>
    <scope>NUCLEOTIDE SEQUENCE</scope>
    <source>
        <strain evidence="2">SnTB1</strain>
    </source>
</reference>
<dbReference type="Pfam" id="PF20150">
    <property type="entry name" value="2EXR"/>
    <property type="match status" value="1"/>
</dbReference>
<dbReference type="PANTHER" id="PTHR35910">
    <property type="entry name" value="2EXR DOMAIN-CONTAINING PROTEIN"/>
    <property type="match status" value="1"/>
</dbReference>
<dbReference type="EMBL" id="JAPEIS010000007">
    <property type="protein sequence ID" value="KAJ8064295.1"/>
    <property type="molecule type" value="Genomic_DNA"/>
</dbReference>
<comment type="caution">
    <text evidence="2">The sequence shown here is derived from an EMBL/GenBank/DDBJ whole genome shotgun (WGS) entry which is preliminary data.</text>
</comment>
<evidence type="ECO:0000313" key="2">
    <source>
        <dbReference type="EMBL" id="KAJ8064295.1"/>
    </source>
</evidence>
<evidence type="ECO:0000259" key="1">
    <source>
        <dbReference type="Pfam" id="PF20150"/>
    </source>
</evidence>
<protein>
    <recommendedName>
        <fullName evidence="1">2EXR domain-containing protein</fullName>
    </recommendedName>
</protein>
<name>A0A9X0AK63_9HELO</name>
<sequence length="262" mass="31663">MKSLTPWEYIMARRRFTLFPNLPVEIRQIIWRKNLKARLVEVWPKGGRIRFNFHLDTLYIDWKIQEHLASFLLSITQHEARNFQYIFIDGDIRYGHFSYDQREVNMAMLRRDPSLRHQVQTDCNSVKFEEDELQLILSALSSMPMLKKLHLIYDAAPMDSEGLYQNHDEFSRLIIFNLWEVFDLFPRPPNPGCDYRVKLLDMVDEICVDSFFEEIWEKFEGKIPDLDVRYGWRFPKSFTPPPYAYSSPSFQDRIGWWKEYWN</sequence>
<proteinExistence type="predicted"/>
<evidence type="ECO:0000313" key="3">
    <source>
        <dbReference type="Proteomes" id="UP001152300"/>
    </source>
</evidence>
<dbReference type="PANTHER" id="PTHR35910:SF6">
    <property type="entry name" value="2EXR DOMAIN-CONTAINING PROTEIN"/>
    <property type="match status" value="1"/>
</dbReference>